<keyword evidence="5" id="KW-0560">Oxidoreductase</keyword>
<comment type="caution">
    <text evidence="9">The sequence shown here is derived from an EMBL/GenBank/DDBJ whole genome shotgun (WGS) entry which is preliminary data.</text>
</comment>
<evidence type="ECO:0000256" key="3">
    <source>
        <dbReference type="ARBA" id="ARBA00022723"/>
    </source>
</evidence>
<evidence type="ECO:0000256" key="4">
    <source>
        <dbReference type="ARBA" id="ARBA00022833"/>
    </source>
</evidence>
<dbReference type="GO" id="GO:0004022">
    <property type="term" value="F:alcohol dehydrogenase (NAD+) activity"/>
    <property type="evidence" value="ECO:0007669"/>
    <property type="project" value="TreeGrafter"/>
</dbReference>
<evidence type="ECO:0000256" key="5">
    <source>
        <dbReference type="ARBA" id="ARBA00023002"/>
    </source>
</evidence>
<dbReference type="SMART" id="SM00829">
    <property type="entry name" value="PKS_ER"/>
    <property type="match status" value="1"/>
</dbReference>
<dbReference type="PANTHER" id="PTHR42940:SF7">
    <property type="entry name" value="ALCOHOL DEHYDROGENASE-LIKE N-TERMINAL DOMAIN-CONTAINING PROTEIN"/>
    <property type="match status" value="1"/>
</dbReference>
<dbReference type="Gene3D" id="3.90.180.10">
    <property type="entry name" value="Medium-chain alcohol dehydrogenases, catalytic domain"/>
    <property type="match status" value="1"/>
</dbReference>
<evidence type="ECO:0000313" key="10">
    <source>
        <dbReference type="Proteomes" id="UP000782241"/>
    </source>
</evidence>
<evidence type="ECO:0000256" key="2">
    <source>
        <dbReference type="ARBA" id="ARBA00008072"/>
    </source>
</evidence>
<gene>
    <name evidence="9" type="ORF">KAF25_005439</name>
</gene>
<accession>A0A9P7HAS0</accession>
<dbReference type="FunFam" id="3.40.50.720:FF:000039">
    <property type="entry name" value="Alcohol dehydrogenase AdhP"/>
    <property type="match status" value="1"/>
</dbReference>
<evidence type="ECO:0000259" key="8">
    <source>
        <dbReference type="SMART" id="SM00829"/>
    </source>
</evidence>
<dbReference type="Pfam" id="PF00107">
    <property type="entry name" value="ADH_zinc_N"/>
    <property type="match status" value="1"/>
</dbReference>
<dbReference type="SUPFAM" id="SSF50129">
    <property type="entry name" value="GroES-like"/>
    <property type="match status" value="1"/>
</dbReference>
<dbReference type="InterPro" id="IPR036291">
    <property type="entry name" value="NAD(P)-bd_dom_sf"/>
</dbReference>
<feature type="domain" description="Enoyl reductase (ER)" evidence="8">
    <location>
        <begin position="19"/>
        <end position="340"/>
    </location>
</feature>
<dbReference type="EMBL" id="JAGPUO010000007">
    <property type="protein sequence ID" value="KAG5661317.1"/>
    <property type="molecule type" value="Genomic_DNA"/>
</dbReference>
<dbReference type="InterPro" id="IPR011032">
    <property type="entry name" value="GroES-like_sf"/>
</dbReference>
<evidence type="ECO:0000256" key="1">
    <source>
        <dbReference type="ARBA" id="ARBA00001947"/>
    </source>
</evidence>
<keyword evidence="4 7" id="KW-0862">Zinc</keyword>
<evidence type="ECO:0000256" key="7">
    <source>
        <dbReference type="RuleBase" id="RU361277"/>
    </source>
</evidence>
<dbReference type="InterPro" id="IPR013149">
    <property type="entry name" value="ADH-like_C"/>
</dbReference>
<dbReference type="GO" id="GO:0008270">
    <property type="term" value="F:zinc ion binding"/>
    <property type="evidence" value="ECO:0007669"/>
    <property type="project" value="InterPro"/>
</dbReference>
<dbReference type="InterPro" id="IPR013154">
    <property type="entry name" value="ADH-like_N"/>
</dbReference>
<reference evidence="9" key="1">
    <citation type="submission" date="2021-04" db="EMBL/GenBank/DDBJ databases">
        <title>Draft genome of Fusarium avenaceum strain F156N33, isolated from an atmospheric sample in Virginia.</title>
        <authorList>
            <person name="Yang S."/>
            <person name="Vinatzer B.A."/>
            <person name="Coleman J."/>
        </authorList>
    </citation>
    <scope>NUCLEOTIDE SEQUENCE</scope>
    <source>
        <strain evidence="9">F156N33</strain>
    </source>
</reference>
<keyword evidence="10" id="KW-1185">Reference proteome</keyword>
<evidence type="ECO:0000313" key="9">
    <source>
        <dbReference type="EMBL" id="KAG5661317.1"/>
    </source>
</evidence>
<dbReference type="Proteomes" id="UP000782241">
    <property type="component" value="Unassembled WGS sequence"/>
</dbReference>
<dbReference type="Gene3D" id="3.40.50.720">
    <property type="entry name" value="NAD(P)-binding Rossmann-like Domain"/>
    <property type="match status" value="1"/>
</dbReference>
<dbReference type="GO" id="GO:0005737">
    <property type="term" value="C:cytoplasm"/>
    <property type="evidence" value="ECO:0007669"/>
    <property type="project" value="TreeGrafter"/>
</dbReference>
<dbReference type="PROSITE" id="PS00059">
    <property type="entry name" value="ADH_ZINC"/>
    <property type="match status" value="1"/>
</dbReference>
<dbReference type="InterPro" id="IPR020843">
    <property type="entry name" value="ER"/>
</dbReference>
<comment type="similarity">
    <text evidence="2 7">Belongs to the zinc-containing alcohol dehydrogenase family.</text>
</comment>
<keyword evidence="6" id="KW-0520">NAD</keyword>
<name>A0A9P7HAS0_9HYPO</name>
<sequence length="343" mass="36773">MASPLPQTYRACLLEQPTGPWQLKELKLEPPKKGEVLVKVQACGFCITDIGVWAGALGPLTNWPIVPGHEIVGDVVQLGPDVDNFDIDDRVGGLYHGGQDGTCKTCQQGFPQGCQQKVSNGVSKHGGFAEYCILQTNAAVKIPKNVEPARAAPFLCAGVTVFNSIRHQNIMPGETVAIQGIGGLGHLAIQYARKMGYRVVAISSGDSKRELALRLGSHEYIDASQKDPVEALLELGGAKMVICTAPDAKTIGQYVAALQWQGKLLILAPVPDVSINTGMLVLKSASVVGWNAGHGQDFLDAWNFAELHGIECLVEEFPFERIADAATHVMSGKANIRVVLKME</sequence>
<comment type="cofactor">
    <cofactor evidence="1 7">
        <name>Zn(2+)</name>
        <dbReference type="ChEBI" id="CHEBI:29105"/>
    </cofactor>
</comment>
<dbReference type="SUPFAM" id="SSF51735">
    <property type="entry name" value="NAD(P)-binding Rossmann-fold domains"/>
    <property type="match status" value="1"/>
</dbReference>
<dbReference type="PANTHER" id="PTHR42940">
    <property type="entry name" value="ALCOHOL DEHYDROGENASE 1-RELATED"/>
    <property type="match status" value="1"/>
</dbReference>
<evidence type="ECO:0000256" key="6">
    <source>
        <dbReference type="ARBA" id="ARBA00023027"/>
    </source>
</evidence>
<dbReference type="AlphaFoldDB" id="A0A9P7HAS0"/>
<keyword evidence="3 7" id="KW-0479">Metal-binding</keyword>
<dbReference type="Pfam" id="PF08240">
    <property type="entry name" value="ADH_N"/>
    <property type="match status" value="1"/>
</dbReference>
<organism evidence="9 10">
    <name type="scientific">Fusarium avenaceum</name>
    <dbReference type="NCBI Taxonomy" id="40199"/>
    <lineage>
        <taxon>Eukaryota</taxon>
        <taxon>Fungi</taxon>
        <taxon>Dikarya</taxon>
        <taxon>Ascomycota</taxon>
        <taxon>Pezizomycotina</taxon>
        <taxon>Sordariomycetes</taxon>
        <taxon>Hypocreomycetidae</taxon>
        <taxon>Hypocreales</taxon>
        <taxon>Nectriaceae</taxon>
        <taxon>Fusarium</taxon>
        <taxon>Fusarium tricinctum species complex</taxon>
    </lineage>
</organism>
<dbReference type="InterPro" id="IPR002328">
    <property type="entry name" value="ADH_Zn_CS"/>
</dbReference>
<proteinExistence type="inferred from homology"/>
<protein>
    <recommendedName>
        <fullName evidence="8">Enoyl reductase (ER) domain-containing protein</fullName>
    </recommendedName>
</protein>